<sequence length="24" mass="2957">MGAWHMVQRPSLRWLSWMLFRPGL</sequence>
<organism evidence="1">
    <name type="scientific">Anguilla anguilla</name>
    <name type="common">European freshwater eel</name>
    <name type="synonym">Muraena anguilla</name>
    <dbReference type="NCBI Taxonomy" id="7936"/>
    <lineage>
        <taxon>Eukaryota</taxon>
        <taxon>Metazoa</taxon>
        <taxon>Chordata</taxon>
        <taxon>Craniata</taxon>
        <taxon>Vertebrata</taxon>
        <taxon>Euteleostomi</taxon>
        <taxon>Actinopterygii</taxon>
        <taxon>Neopterygii</taxon>
        <taxon>Teleostei</taxon>
        <taxon>Anguilliformes</taxon>
        <taxon>Anguillidae</taxon>
        <taxon>Anguilla</taxon>
    </lineage>
</organism>
<protein>
    <submittedName>
        <fullName evidence="1">Uncharacterized protein</fullName>
    </submittedName>
</protein>
<name>A0A0E9VKP4_ANGAN</name>
<reference evidence="1" key="2">
    <citation type="journal article" date="2015" name="Fish Shellfish Immunol.">
        <title>Early steps in the European eel (Anguilla anguilla)-Vibrio vulnificus interaction in the gills: Role of the RtxA13 toxin.</title>
        <authorList>
            <person name="Callol A."/>
            <person name="Pajuelo D."/>
            <person name="Ebbesson L."/>
            <person name="Teles M."/>
            <person name="MacKenzie S."/>
            <person name="Amaro C."/>
        </authorList>
    </citation>
    <scope>NUCLEOTIDE SEQUENCE</scope>
</reference>
<dbReference type="AlphaFoldDB" id="A0A0E9VKP4"/>
<accession>A0A0E9VKP4</accession>
<proteinExistence type="predicted"/>
<reference evidence="1" key="1">
    <citation type="submission" date="2014-11" db="EMBL/GenBank/DDBJ databases">
        <authorList>
            <person name="Amaro Gonzalez C."/>
        </authorList>
    </citation>
    <scope>NUCLEOTIDE SEQUENCE</scope>
</reference>
<evidence type="ECO:0000313" key="1">
    <source>
        <dbReference type="EMBL" id="JAH78709.1"/>
    </source>
</evidence>
<dbReference type="EMBL" id="GBXM01029868">
    <property type="protein sequence ID" value="JAH78709.1"/>
    <property type="molecule type" value="Transcribed_RNA"/>
</dbReference>